<gene>
    <name evidence="1" type="ORF">METZ01_LOCUS223749</name>
</gene>
<feature type="non-terminal residue" evidence="1">
    <location>
        <position position="26"/>
    </location>
</feature>
<accession>A0A382G7W2</accession>
<name>A0A382G7W2_9ZZZZ</name>
<protein>
    <submittedName>
        <fullName evidence="1">Uncharacterized protein</fullName>
    </submittedName>
</protein>
<dbReference type="EMBL" id="UINC01053860">
    <property type="protein sequence ID" value="SVB70895.1"/>
    <property type="molecule type" value="Genomic_DNA"/>
</dbReference>
<reference evidence="1" key="1">
    <citation type="submission" date="2018-05" db="EMBL/GenBank/DDBJ databases">
        <authorList>
            <person name="Lanie J.A."/>
            <person name="Ng W.-L."/>
            <person name="Kazmierczak K.M."/>
            <person name="Andrzejewski T.M."/>
            <person name="Davidsen T.M."/>
            <person name="Wayne K.J."/>
            <person name="Tettelin H."/>
            <person name="Glass J.I."/>
            <person name="Rusch D."/>
            <person name="Podicherti R."/>
            <person name="Tsui H.-C.T."/>
            <person name="Winkler M.E."/>
        </authorList>
    </citation>
    <scope>NUCLEOTIDE SEQUENCE</scope>
</reference>
<proteinExistence type="predicted"/>
<dbReference type="AlphaFoldDB" id="A0A382G7W2"/>
<sequence>MSKNKILVFIATYNENLNISDLFSDI</sequence>
<organism evidence="1">
    <name type="scientific">marine metagenome</name>
    <dbReference type="NCBI Taxonomy" id="408172"/>
    <lineage>
        <taxon>unclassified sequences</taxon>
        <taxon>metagenomes</taxon>
        <taxon>ecological metagenomes</taxon>
    </lineage>
</organism>
<evidence type="ECO:0000313" key="1">
    <source>
        <dbReference type="EMBL" id="SVB70895.1"/>
    </source>
</evidence>